<dbReference type="InterPro" id="IPR036259">
    <property type="entry name" value="MFS_trans_sf"/>
</dbReference>
<dbReference type="Gene3D" id="1.20.1250.20">
    <property type="entry name" value="MFS general substrate transporter like domains"/>
    <property type="match status" value="2"/>
</dbReference>
<dbReference type="PROSITE" id="PS50850">
    <property type="entry name" value="MFS"/>
    <property type="match status" value="1"/>
</dbReference>
<feature type="transmembrane region" description="Helical" evidence="6">
    <location>
        <begin position="241"/>
        <end position="260"/>
    </location>
</feature>
<feature type="transmembrane region" description="Helical" evidence="6">
    <location>
        <begin position="267"/>
        <end position="288"/>
    </location>
</feature>
<evidence type="ECO:0000313" key="9">
    <source>
        <dbReference type="Proteomes" id="UP000322553"/>
    </source>
</evidence>
<dbReference type="Pfam" id="PF07690">
    <property type="entry name" value="MFS_1"/>
    <property type="match status" value="1"/>
</dbReference>
<dbReference type="GO" id="GO:0022857">
    <property type="term" value="F:transmembrane transporter activity"/>
    <property type="evidence" value="ECO:0007669"/>
    <property type="project" value="InterPro"/>
</dbReference>
<dbReference type="RefSeq" id="WP_084388205.1">
    <property type="nucleotide sequence ID" value="NZ_CP043420.1"/>
</dbReference>
<evidence type="ECO:0000256" key="1">
    <source>
        <dbReference type="ARBA" id="ARBA00004651"/>
    </source>
</evidence>
<reference evidence="8 9" key="1">
    <citation type="submission" date="2019-08" db="EMBL/GenBank/DDBJ databases">
        <title>Complete genome sequence of Kushneria sp. YCWA18, a halophilic phosphate-solubilizing bacterium isolated from Daqiao saltern in China.</title>
        <authorList>
            <person name="Du G.-X."/>
            <person name="Qu L.-Y."/>
        </authorList>
    </citation>
    <scope>NUCLEOTIDE SEQUENCE [LARGE SCALE GENOMIC DNA]</scope>
    <source>
        <strain evidence="8 9">YCWA18</strain>
    </source>
</reference>
<accession>A0A5C0ZWG5</accession>
<keyword evidence="2" id="KW-1003">Cell membrane</keyword>
<organism evidence="8 9">
    <name type="scientific">Kushneria phosphatilytica</name>
    <dbReference type="NCBI Taxonomy" id="657387"/>
    <lineage>
        <taxon>Bacteria</taxon>
        <taxon>Pseudomonadati</taxon>
        <taxon>Pseudomonadota</taxon>
        <taxon>Gammaproteobacteria</taxon>
        <taxon>Oceanospirillales</taxon>
        <taxon>Halomonadaceae</taxon>
        <taxon>Kushneria</taxon>
    </lineage>
</organism>
<keyword evidence="5 6" id="KW-0472">Membrane</keyword>
<feature type="transmembrane region" description="Helical" evidence="6">
    <location>
        <begin position="294"/>
        <end position="314"/>
    </location>
</feature>
<feature type="transmembrane region" description="Helical" evidence="6">
    <location>
        <begin position="203"/>
        <end position="221"/>
    </location>
</feature>
<gene>
    <name evidence="8" type="ORF">FY550_00050</name>
</gene>
<dbReference type="OrthoDB" id="2957247at2"/>
<protein>
    <submittedName>
        <fullName evidence="8">MFS transporter</fullName>
    </submittedName>
</protein>
<keyword evidence="9" id="KW-1185">Reference proteome</keyword>
<evidence type="ECO:0000313" key="8">
    <source>
        <dbReference type="EMBL" id="QEL09673.1"/>
    </source>
</evidence>
<feature type="transmembrane region" description="Helical" evidence="6">
    <location>
        <begin position="326"/>
        <end position="346"/>
    </location>
</feature>
<feature type="transmembrane region" description="Helical" evidence="6">
    <location>
        <begin position="352"/>
        <end position="371"/>
    </location>
</feature>
<dbReference type="InterPro" id="IPR020846">
    <property type="entry name" value="MFS_dom"/>
</dbReference>
<feature type="transmembrane region" description="Helical" evidence="6">
    <location>
        <begin position="97"/>
        <end position="114"/>
    </location>
</feature>
<dbReference type="GO" id="GO:0005886">
    <property type="term" value="C:plasma membrane"/>
    <property type="evidence" value="ECO:0007669"/>
    <property type="project" value="UniProtKB-SubCell"/>
</dbReference>
<keyword evidence="3 6" id="KW-0812">Transmembrane</keyword>
<feature type="domain" description="Major facilitator superfamily (MFS) profile" evidence="7">
    <location>
        <begin position="5"/>
        <end position="380"/>
    </location>
</feature>
<keyword evidence="4 6" id="KW-1133">Transmembrane helix</keyword>
<dbReference type="SUPFAM" id="SSF103473">
    <property type="entry name" value="MFS general substrate transporter"/>
    <property type="match status" value="1"/>
</dbReference>
<feature type="transmembrane region" description="Helical" evidence="6">
    <location>
        <begin position="161"/>
        <end position="182"/>
    </location>
</feature>
<proteinExistence type="predicted"/>
<sequence>MKQDNMPLIAAGTLLIGICYGLARFAYGLFLPQIRADVGLDATIAGVIGSGAYLGYCMAIVVSALLVERLGPRTVAVGAALIAAAGMAVVALSHSAWLLAAAMIFAGMSTGLASPPMAQAVSVRIHRARQARANTVINAGTSLGVAISGPAAFLATGQWRLAYGAFALAALANALWLLMVMPRSSSRADASNDHGATLWRLRAVKLMAAATGMGIASAAFWTFAGEVITHVGDKPQQIANLAWIVMGLAGLAGAMTGDLIKRFGLNAIHRLALTAMALALWLIVAAAGHNTATLAAAALFGASYIMLTGIYLVWGIEVFEDRPAIGLGLPFLMIAIGQVMGSPLAGSLIAHLGYGGCFNVFAVIALLTMLAHYRAPQLRQPAPAT</sequence>
<evidence type="ECO:0000256" key="3">
    <source>
        <dbReference type="ARBA" id="ARBA00022692"/>
    </source>
</evidence>
<evidence type="ECO:0000259" key="7">
    <source>
        <dbReference type="PROSITE" id="PS50850"/>
    </source>
</evidence>
<feature type="transmembrane region" description="Helical" evidence="6">
    <location>
        <begin position="44"/>
        <end position="67"/>
    </location>
</feature>
<evidence type="ECO:0000256" key="2">
    <source>
        <dbReference type="ARBA" id="ARBA00022475"/>
    </source>
</evidence>
<dbReference type="InterPro" id="IPR050189">
    <property type="entry name" value="MFS_Efflux_Transporters"/>
</dbReference>
<dbReference type="KEGG" id="kuy:FY550_00050"/>
<dbReference type="InterPro" id="IPR011701">
    <property type="entry name" value="MFS"/>
</dbReference>
<dbReference type="AlphaFoldDB" id="A0A5C0ZWG5"/>
<evidence type="ECO:0000256" key="4">
    <source>
        <dbReference type="ARBA" id="ARBA00022989"/>
    </source>
</evidence>
<dbReference type="EMBL" id="CP043420">
    <property type="protein sequence ID" value="QEL09673.1"/>
    <property type="molecule type" value="Genomic_DNA"/>
</dbReference>
<comment type="subcellular location">
    <subcellularLocation>
        <location evidence="1">Cell membrane</location>
        <topology evidence="1">Multi-pass membrane protein</topology>
    </subcellularLocation>
</comment>
<feature type="transmembrane region" description="Helical" evidence="6">
    <location>
        <begin position="74"/>
        <end position="91"/>
    </location>
</feature>
<dbReference type="PANTHER" id="PTHR43124">
    <property type="entry name" value="PURINE EFFLUX PUMP PBUE"/>
    <property type="match status" value="1"/>
</dbReference>
<dbReference type="Proteomes" id="UP000322553">
    <property type="component" value="Chromosome"/>
</dbReference>
<evidence type="ECO:0000256" key="6">
    <source>
        <dbReference type="SAM" id="Phobius"/>
    </source>
</evidence>
<dbReference type="PANTHER" id="PTHR43124:SF3">
    <property type="entry name" value="CHLORAMPHENICOL EFFLUX PUMP RV0191"/>
    <property type="match status" value="1"/>
</dbReference>
<name>A0A5C0ZWG5_9GAMM</name>
<feature type="transmembrane region" description="Helical" evidence="6">
    <location>
        <begin position="135"/>
        <end position="155"/>
    </location>
</feature>
<evidence type="ECO:0000256" key="5">
    <source>
        <dbReference type="ARBA" id="ARBA00023136"/>
    </source>
</evidence>